<gene>
    <name evidence="3" type="ORF">CLV42_104319</name>
</gene>
<evidence type="ECO:0000313" key="4">
    <source>
        <dbReference type="Proteomes" id="UP000240978"/>
    </source>
</evidence>
<dbReference type="Proteomes" id="UP000240978">
    <property type="component" value="Unassembled WGS sequence"/>
</dbReference>
<dbReference type="OrthoDB" id="609074at2"/>
<sequence length="1750" mass="193441">MRFINKAILLLISVWCVFLLKSEAQTISVDPGTIAQEKSVFVKGDIIYIKNIKSPTSIQNPMPVQIWEKSTDGTNWTTITSATGSNELHEIATIAGTFYYRRKFSMNSNEVIISVVERLTGGEISGAQYITPGSTPAALGNVTGSSGGAGGYTYQWESSDDETNWTIINGATAITYQPGANTATKYYHRKVTSGDQESYSNTIQIFVNKNSAQNAPATTTVNTTALVASLPGYSGLVAANLRKTTAVDILKPNVVSWENPNSPLSDNDYRKQITYQDGISRPIQEVYYKRSKTGKDIVSVSVYDKFGIENITPLPYVAATDANSAGQFRTNAAAEQPAYYNTLTAGKEGYFYSQYSEENAVSPRSSIGSGPGKRSAGINKGARSELRVNTAADKVRIWTIGDNDADAPSSSSMYDAGALTVSVYTNDEGNKVYNYVDNEGRKVLESIQRDGSDKPGEGARTYFVYDVIGNLRYILSPLATAYCVANNSWNFSGAGTVLDQLSTRYLYDAKGRVISIQQPGASEPTYMVYDNRDRLIFTQDAKLRANNKGEWILFFYDNIDRQIIQAIYKNTSATRASLQSQIDAATASTRTQSITTPAISDLYVDKREGGTLNYIAKNSIQFIEGFETTANDEFTTIIDPNAPGTIESIPVSTISNFDYGNYEPLVIAYYDDYTWSGAAAFSSDFQVSAGNNKYPINVEPDYAVKGTVTGYKVKVLDRNQWLATTFFYDRYGNAIQSQSDNISGGKDILTLQYDFAGNVLSAYSIVKNPQAATLNEVRTRVRNEYENGRVKQVYHEIMNGQTVSKLVGEYDYDEWGRVIQNKLGSIEALQYDYDFQGRLTGINAAYARDKSAANYFGMELSYDNGFQNGRTDDKLSGVTWRRKGDPDEWHAYGFGYHSGGGLAKADYTQNTGISWSNADVDYKVSGLEYDENGNVEKMKQDGMLLGKVKSGIDDLQYTYDNNGWSNTLLAVADGNGDKQQGDFKDAAHTVTEYIYDANGNLIRDLNKGINIVYNAWLNKPGKITFDNDATRSISFVYNAQGERLQRIVTDGANTYTYTYNSGYIYKNDKLLLFPQPQGRVRVNSNGQMMYDYFIADNRGNIRTVITEETNEVYYKASHEVNPQPIPAIPEKESFIFPKYVDGIPAGNKFYDYLGAGSNRQFVKLNNSDPDRKIGTAKVLRVMAGDKVEVGVQSYYANNSSSNNTPNDLPELILNQLINSLLGPVAIIPNGHDNILQGTGNGLILNKDDMKTFLQDKNTANPPSDVPKAYLNYVLFDDNFKMIDGSPLRVSVPGEIVPLVGQLDVQKNGYLYVYLSNESNTDVYFDDLVVKHTSGHLLQEDSYYPFGLQIRGLSSQALSRLENNYLYNGIEKISEFDLDIYDAAYRNLDPQIGRWWQPDPLQESMVNYSPYNSNFNDPVNFSDPNGDSPLGAFLGATGGMVVGATAGYLIASNNGYDKKTVTATGAVIGAVLGGLGGQYGGSILSGDNSVLKCFDNFGKRWIDDPNFFQKISGAAKRIFERSEIGIDDASNLMFRFKASYIPKRAPERLRINVDMGLINIPVLPVRPLVQLTATPQAPPRPTSTPGGTMTTPVPRRVVRPRPRRLPPITLPPFAAPGPTQTAWITLSQEQVTMLDQIIAIARSAGRTQITINYNSTMGEGNLKIGTNFSPRATMEETINPRTGLRIENMRIYKGPSRSRPMVLDQQYGTNGWSNLIQQTVRMANYLRSRGMTPTVNFVPDASSNRYDATIQ</sequence>
<organism evidence="3 4">
    <name type="scientific">Chitinophaga ginsengisoli</name>
    <dbReference type="NCBI Taxonomy" id="363837"/>
    <lineage>
        <taxon>Bacteria</taxon>
        <taxon>Pseudomonadati</taxon>
        <taxon>Bacteroidota</taxon>
        <taxon>Chitinophagia</taxon>
        <taxon>Chitinophagales</taxon>
        <taxon>Chitinophagaceae</taxon>
        <taxon>Chitinophaga</taxon>
    </lineage>
</organism>
<feature type="region of interest" description="Disordered" evidence="1">
    <location>
        <begin position="361"/>
        <end position="381"/>
    </location>
</feature>
<evidence type="ECO:0000256" key="1">
    <source>
        <dbReference type="SAM" id="MobiDB-lite"/>
    </source>
</evidence>
<dbReference type="Gene3D" id="2.60.40.2700">
    <property type="match status" value="1"/>
</dbReference>
<dbReference type="Gene3D" id="2.180.10.10">
    <property type="entry name" value="RHS repeat-associated core"/>
    <property type="match status" value="2"/>
</dbReference>
<proteinExistence type="predicted"/>
<comment type="caution">
    <text evidence="3">The sequence shown here is derived from an EMBL/GenBank/DDBJ whole genome shotgun (WGS) entry which is preliminary data.</text>
</comment>
<keyword evidence="4" id="KW-1185">Reference proteome</keyword>
<evidence type="ECO:0000313" key="3">
    <source>
        <dbReference type="EMBL" id="PSL32016.1"/>
    </source>
</evidence>
<feature type="region of interest" description="Disordered" evidence="1">
    <location>
        <begin position="1572"/>
        <end position="1593"/>
    </location>
</feature>
<reference evidence="3 4" key="1">
    <citation type="submission" date="2018-03" db="EMBL/GenBank/DDBJ databases">
        <title>Genomic Encyclopedia of Archaeal and Bacterial Type Strains, Phase II (KMG-II): from individual species to whole genera.</title>
        <authorList>
            <person name="Goeker M."/>
        </authorList>
    </citation>
    <scope>NUCLEOTIDE SEQUENCE [LARGE SCALE GENOMIC DNA]</scope>
    <source>
        <strain evidence="3 4">DSM 18107</strain>
    </source>
</reference>
<dbReference type="EMBL" id="PYGK01000004">
    <property type="protein sequence ID" value="PSL32016.1"/>
    <property type="molecule type" value="Genomic_DNA"/>
</dbReference>
<dbReference type="Pfam" id="PF20041">
    <property type="entry name" value="DUF6443"/>
    <property type="match status" value="1"/>
</dbReference>
<accession>A0A2P8GDK2</accession>
<name>A0A2P8GDK2_9BACT</name>
<feature type="domain" description="DUF6443" evidence="2">
    <location>
        <begin position="259"/>
        <end position="383"/>
    </location>
</feature>
<protein>
    <submittedName>
        <fullName evidence="3">RHS repeat-associated protein</fullName>
    </submittedName>
</protein>
<dbReference type="InterPro" id="IPR045619">
    <property type="entry name" value="DUF6443"/>
</dbReference>
<dbReference type="NCBIfam" id="TIGR03696">
    <property type="entry name" value="Rhs_assc_core"/>
    <property type="match status" value="1"/>
</dbReference>
<dbReference type="InterPro" id="IPR022385">
    <property type="entry name" value="Rhs_assc_core"/>
</dbReference>
<feature type="compositionally biased region" description="Low complexity" evidence="1">
    <location>
        <begin position="1582"/>
        <end position="1593"/>
    </location>
</feature>
<evidence type="ECO:0000259" key="2">
    <source>
        <dbReference type="Pfam" id="PF20041"/>
    </source>
</evidence>